<comment type="cofactor">
    <cofactor evidence="7">
        <name>[4Fe-4S] cluster</name>
        <dbReference type="ChEBI" id="CHEBI:49883"/>
    </cofactor>
    <text evidence="7">Binds 1 [4Fe-4S] cluster.</text>
</comment>
<dbReference type="GO" id="GO:0046429">
    <property type="term" value="F:4-hydroxy-3-methylbut-2-en-1-yl diphosphate synthase activity (ferredoxin)"/>
    <property type="evidence" value="ECO:0007669"/>
    <property type="project" value="UniProtKB-UniRule"/>
</dbReference>
<dbReference type="InterPro" id="IPR004588">
    <property type="entry name" value="IspG_bac-typ"/>
</dbReference>
<organism evidence="10 11">
    <name type="scientific">Nonomuraea muscovyensis</name>
    <dbReference type="NCBI Taxonomy" id="1124761"/>
    <lineage>
        <taxon>Bacteria</taxon>
        <taxon>Bacillati</taxon>
        <taxon>Actinomycetota</taxon>
        <taxon>Actinomycetes</taxon>
        <taxon>Streptosporangiales</taxon>
        <taxon>Streptosporangiaceae</taxon>
        <taxon>Nonomuraea</taxon>
    </lineage>
</organism>
<dbReference type="FunFam" id="3.20.20.20:FF:000003">
    <property type="entry name" value="4-hydroxy-3-methylbut-2-en-1-yl diphosphate synthase (flavodoxin)"/>
    <property type="match status" value="1"/>
</dbReference>
<keyword evidence="3 7" id="KW-0560">Oxidoreductase</keyword>
<keyword evidence="6 7" id="KW-0414">Isoprene biosynthesis</keyword>
<name>A0A7X0BZ38_9ACTN</name>
<dbReference type="NCBIfam" id="NF001540">
    <property type="entry name" value="PRK00366.1"/>
    <property type="match status" value="1"/>
</dbReference>
<evidence type="ECO:0000259" key="8">
    <source>
        <dbReference type="Pfam" id="PF04551"/>
    </source>
</evidence>
<evidence type="ECO:0000256" key="2">
    <source>
        <dbReference type="ARBA" id="ARBA00022723"/>
    </source>
</evidence>
<feature type="binding site" evidence="7">
    <location>
        <position position="284"/>
    </location>
    <ligand>
        <name>[4Fe-4S] cluster</name>
        <dbReference type="ChEBI" id="CHEBI:49883"/>
    </ligand>
</feature>
<dbReference type="AlphaFoldDB" id="A0A7X0BZ38"/>
<dbReference type="GO" id="GO:0016114">
    <property type="term" value="P:terpenoid biosynthetic process"/>
    <property type="evidence" value="ECO:0007669"/>
    <property type="project" value="InterPro"/>
</dbReference>
<dbReference type="Gene3D" id="3.30.413.10">
    <property type="entry name" value="Sulfite Reductase Hemoprotein, domain 1"/>
    <property type="match status" value="1"/>
</dbReference>
<dbReference type="UniPathway" id="UPA00056">
    <property type="reaction ID" value="UER00096"/>
</dbReference>
<comment type="function">
    <text evidence="7">Converts 2C-methyl-D-erythritol 2,4-cyclodiphosphate (ME-2,4cPP) into 1-hydroxy-2-methyl-2-(E)-butenyl 4-diphosphate.</text>
</comment>
<feature type="domain" description="IspG TIM-barrel" evidence="8">
    <location>
        <begin position="22"/>
        <end position="262"/>
    </location>
</feature>
<keyword evidence="4 7" id="KW-0408">Iron</keyword>
<feature type="binding site" evidence="7">
    <location>
        <position position="323"/>
    </location>
    <ligand>
        <name>[4Fe-4S] cluster</name>
        <dbReference type="ChEBI" id="CHEBI:49883"/>
    </ligand>
</feature>
<keyword evidence="2 7" id="KW-0479">Metal-binding</keyword>
<dbReference type="GO" id="GO:0051539">
    <property type="term" value="F:4 iron, 4 sulfur cluster binding"/>
    <property type="evidence" value="ECO:0007669"/>
    <property type="project" value="UniProtKB-UniRule"/>
</dbReference>
<dbReference type="EMBL" id="JACHJB010000001">
    <property type="protein sequence ID" value="MBB6344791.1"/>
    <property type="molecule type" value="Genomic_DNA"/>
</dbReference>
<evidence type="ECO:0000256" key="6">
    <source>
        <dbReference type="ARBA" id="ARBA00023229"/>
    </source>
</evidence>
<evidence type="ECO:0000256" key="5">
    <source>
        <dbReference type="ARBA" id="ARBA00023014"/>
    </source>
</evidence>
<feature type="binding site" evidence="7">
    <location>
        <position position="316"/>
    </location>
    <ligand>
        <name>[4Fe-4S] cluster</name>
        <dbReference type="ChEBI" id="CHEBI:49883"/>
    </ligand>
</feature>
<dbReference type="InterPro" id="IPR058578">
    <property type="entry name" value="IspG_TIM"/>
</dbReference>
<keyword evidence="1 7" id="KW-0004">4Fe-4S</keyword>
<dbReference type="Gene3D" id="3.20.20.20">
    <property type="entry name" value="Dihydropteroate synthase-like"/>
    <property type="match status" value="1"/>
</dbReference>
<dbReference type="InterPro" id="IPR011005">
    <property type="entry name" value="Dihydropteroate_synth-like_sf"/>
</dbReference>
<dbReference type="GO" id="GO:0141197">
    <property type="term" value="F:4-hydroxy-3-methylbut-2-enyl-diphosphate synthase activity (flavodoxin)"/>
    <property type="evidence" value="ECO:0007669"/>
    <property type="project" value="UniProtKB-EC"/>
</dbReference>
<evidence type="ECO:0000256" key="4">
    <source>
        <dbReference type="ARBA" id="ARBA00023004"/>
    </source>
</evidence>
<evidence type="ECO:0000256" key="1">
    <source>
        <dbReference type="ARBA" id="ARBA00022485"/>
    </source>
</evidence>
<dbReference type="Proteomes" id="UP000583800">
    <property type="component" value="Unassembled WGS sequence"/>
</dbReference>
<dbReference type="PANTHER" id="PTHR30454">
    <property type="entry name" value="4-HYDROXY-3-METHYLBUT-2-EN-1-YL DIPHOSPHATE SYNTHASE"/>
    <property type="match status" value="1"/>
</dbReference>
<dbReference type="InterPro" id="IPR045854">
    <property type="entry name" value="NO2/SO3_Rdtase_4Fe4S_sf"/>
</dbReference>
<evidence type="ECO:0000256" key="3">
    <source>
        <dbReference type="ARBA" id="ARBA00023002"/>
    </source>
</evidence>
<comment type="pathway">
    <text evidence="7">Isoprenoid biosynthesis; isopentenyl diphosphate biosynthesis via DXP pathway; isopentenyl diphosphate from 1-deoxy-D-xylulose 5-phosphate: step 5/6.</text>
</comment>
<dbReference type="Pfam" id="PF26540">
    <property type="entry name" value="GcpE_C"/>
    <property type="match status" value="1"/>
</dbReference>
<dbReference type="NCBIfam" id="TIGR00612">
    <property type="entry name" value="ispG_gcpE"/>
    <property type="match status" value="1"/>
</dbReference>
<dbReference type="GO" id="GO:0019288">
    <property type="term" value="P:isopentenyl diphosphate biosynthetic process, methylerythritol 4-phosphate pathway"/>
    <property type="evidence" value="ECO:0007669"/>
    <property type="project" value="UniProtKB-UniRule"/>
</dbReference>
<reference evidence="10 11" key="1">
    <citation type="submission" date="2020-08" db="EMBL/GenBank/DDBJ databases">
        <title>Sequencing the genomes of 1000 actinobacteria strains.</title>
        <authorList>
            <person name="Klenk H.-P."/>
        </authorList>
    </citation>
    <scope>NUCLEOTIDE SEQUENCE [LARGE SCALE GENOMIC DNA]</scope>
    <source>
        <strain evidence="10 11">DSM 45913</strain>
    </source>
</reference>
<dbReference type="EC" id="1.17.7.3" evidence="7"/>
<comment type="similarity">
    <text evidence="7">Belongs to the IspG family.</text>
</comment>
<evidence type="ECO:0000259" key="9">
    <source>
        <dbReference type="Pfam" id="PF26540"/>
    </source>
</evidence>
<dbReference type="HAMAP" id="MF_00159">
    <property type="entry name" value="IspG"/>
    <property type="match status" value="1"/>
</dbReference>
<dbReference type="PANTHER" id="PTHR30454:SF0">
    <property type="entry name" value="4-HYDROXY-3-METHYLBUT-2-EN-1-YL DIPHOSPHATE SYNTHASE (FERREDOXIN), CHLOROPLASTIC"/>
    <property type="match status" value="1"/>
</dbReference>
<dbReference type="RefSeq" id="WP_185082858.1">
    <property type="nucleotide sequence ID" value="NZ_JACHJB010000001.1"/>
</dbReference>
<gene>
    <name evidence="7" type="primary">ispG</name>
    <name evidence="10" type="ORF">FHU36_001300</name>
</gene>
<sequence>MSSVALGIPTVRPKPLAERRHSRQIRVGNVLVGGDAPVSVQSMTTTVTADVNSTLQQIAELTASGCQIVRVAVPSQDDADALPIIARKSQIPVIADIHFQPKYVFAAIEAGCAAVRVNPGNIKKFDDKVGEIAKAAADHGVPIRIGVNAGSLDPRLLQKYGKATPEALVESALWECSLFEEHGFRDIKISVKHNDPVVMINAYRLLAAQCDYPLHLGVTEAGPAFQGTIKSAVAFGALLAEGIGDTIRVSLSAPPVEEVKVGAQILESLGLRERGLEIVSCPSCGRAQVDVYTLAEQVQAGLEGLKVPLRVAVMGCVVNGPGEAREADLGVASGNGKGQIFVKGEVVKTVPESQIVETLIEEALRIAEEMGVEVDLDDDAPGPQVTVG</sequence>
<evidence type="ECO:0000313" key="10">
    <source>
        <dbReference type="EMBL" id="MBB6344791.1"/>
    </source>
</evidence>
<evidence type="ECO:0000313" key="11">
    <source>
        <dbReference type="Proteomes" id="UP000583800"/>
    </source>
</evidence>
<accession>A0A7X0BZ38</accession>
<dbReference type="InterPro" id="IPR058579">
    <property type="entry name" value="IspG_C"/>
</dbReference>
<dbReference type="GO" id="GO:0005506">
    <property type="term" value="F:iron ion binding"/>
    <property type="evidence" value="ECO:0007669"/>
    <property type="project" value="InterPro"/>
</dbReference>
<protein>
    <recommendedName>
        <fullName evidence="7">4-hydroxy-3-methylbut-2-en-1-yl diphosphate synthase (flavodoxin)</fullName>
        <ecNumber evidence="7">1.17.7.3</ecNumber>
    </recommendedName>
    <alternativeName>
        <fullName evidence="7">1-hydroxy-2-methyl-2-(E)-butenyl 4-diphosphate synthase</fullName>
    </alternativeName>
</protein>
<feature type="binding site" evidence="7">
    <location>
        <position position="281"/>
    </location>
    <ligand>
        <name>[4Fe-4S] cluster</name>
        <dbReference type="ChEBI" id="CHEBI:49883"/>
    </ligand>
</feature>
<feature type="domain" description="IspG C-terminal" evidence="9">
    <location>
        <begin position="277"/>
        <end position="362"/>
    </location>
</feature>
<dbReference type="InterPro" id="IPR016425">
    <property type="entry name" value="IspG_bac"/>
</dbReference>
<dbReference type="SUPFAM" id="SSF51717">
    <property type="entry name" value="Dihydropteroate synthetase-like"/>
    <property type="match status" value="1"/>
</dbReference>
<keyword evidence="11" id="KW-1185">Reference proteome</keyword>
<proteinExistence type="inferred from homology"/>
<evidence type="ECO:0000256" key="7">
    <source>
        <dbReference type="HAMAP-Rule" id="MF_00159"/>
    </source>
</evidence>
<keyword evidence="5 7" id="KW-0411">Iron-sulfur</keyword>
<dbReference type="PIRSF" id="PIRSF004640">
    <property type="entry name" value="IspG"/>
    <property type="match status" value="1"/>
</dbReference>
<comment type="caution">
    <text evidence="10">The sequence shown here is derived from an EMBL/GenBank/DDBJ whole genome shotgun (WGS) entry which is preliminary data.</text>
</comment>
<dbReference type="SUPFAM" id="SSF56014">
    <property type="entry name" value="Nitrite and sulphite reductase 4Fe-4S domain-like"/>
    <property type="match status" value="1"/>
</dbReference>
<dbReference type="Pfam" id="PF04551">
    <property type="entry name" value="GcpE"/>
    <property type="match status" value="1"/>
</dbReference>
<comment type="catalytic activity">
    <reaction evidence="7">
        <text>(2E)-4-hydroxy-3-methylbut-2-enyl diphosphate + oxidized [flavodoxin] + H2O + 2 H(+) = 2-C-methyl-D-erythritol 2,4-cyclic diphosphate + reduced [flavodoxin]</text>
        <dbReference type="Rhea" id="RHEA:43604"/>
        <dbReference type="Rhea" id="RHEA-COMP:10622"/>
        <dbReference type="Rhea" id="RHEA-COMP:10623"/>
        <dbReference type="ChEBI" id="CHEBI:15377"/>
        <dbReference type="ChEBI" id="CHEBI:15378"/>
        <dbReference type="ChEBI" id="CHEBI:57618"/>
        <dbReference type="ChEBI" id="CHEBI:58210"/>
        <dbReference type="ChEBI" id="CHEBI:58483"/>
        <dbReference type="ChEBI" id="CHEBI:128753"/>
        <dbReference type="EC" id="1.17.7.3"/>
    </reaction>
</comment>